<dbReference type="EMBL" id="JARTCD010000004">
    <property type="protein sequence ID" value="KAJ8662464.1"/>
    <property type="molecule type" value="Genomic_DNA"/>
</dbReference>
<organism evidence="2 3">
    <name type="scientific">Lichtheimia ornata</name>
    <dbReference type="NCBI Taxonomy" id="688661"/>
    <lineage>
        <taxon>Eukaryota</taxon>
        <taxon>Fungi</taxon>
        <taxon>Fungi incertae sedis</taxon>
        <taxon>Mucoromycota</taxon>
        <taxon>Mucoromycotina</taxon>
        <taxon>Mucoromycetes</taxon>
        <taxon>Mucorales</taxon>
        <taxon>Lichtheimiaceae</taxon>
        <taxon>Lichtheimia</taxon>
    </lineage>
</organism>
<dbReference type="InterPro" id="IPR036047">
    <property type="entry name" value="F-box-like_dom_sf"/>
</dbReference>
<dbReference type="Gene3D" id="3.80.10.10">
    <property type="entry name" value="Ribonuclease Inhibitor"/>
    <property type="match status" value="1"/>
</dbReference>
<dbReference type="SMART" id="SM00256">
    <property type="entry name" value="FBOX"/>
    <property type="match status" value="1"/>
</dbReference>
<evidence type="ECO:0000313" key="2">
    <source>
        <dbReference type="EMBL" id="KAJ8662464.1"/>
    </source>
</evidence>
<proteinExistence type="predicted"/>
<evidence type="ECO:0000313" key="3">
    <source>
        <dbReference type="Proteomes" id="UP001234581"/>
    </source>
</evidence>
<dbReference type="CDD" id="cd09917">
    <property type="entry name" value="F-box_SF"/>
    <property type="match status" value="1"/>
</dbReference>
<dbReference type="SUPFAM" id="SSF52047">
    <property type="entry name" value="RNI-like"/>
    <property type="match status" value="1"/>
</dbReference>
<dbReference type="InterPro" id="IPR032675">
    <property type="entry name" value="LRR_dom_sf"/>
</dbReference>
<dbReference type="AlphaFoldDB" id="A0AAD7XZ08"/>
<feature type="domain" description="F-box" evidence="1">
    <location>
        <begin position="1"/>
        <end position="51"/>
    </location>
</feature>
<dbReference type="PANTHER" id="PTHR13318">
    <property type="entry name" value="PARTNER OF PAIRED, ISOFORM B-RELATED"/>
    <property type="match status" value="1"/>
</dbReference>
<protein>
    <recommendedName>
        <fullName evidence="1">F-box domain-containing protein</fullName>
    </recommendedName>
</protein>
<dbReference type="PROSITE" id="PS50181">
    <property type="entry name" value="FBOX"/>
    <property type="match status" value="1"/>
</dbReference>
<dbReference type="Gene3D" id="1.20.1280.50">
    <property type="match status" value="1"/>
</dbReference>
<dbReference type="InterPro" id="IPR001810">
    <property type="entry name" value="F-box_dom"/>
</dbReference>
<comment type="caution">
    <text evidence="2">The sequence shown here is derived from an EMBL/GenBank/DDBJ whole genome shotgun (WGS) entry which is preliminary data.</text>
</comment>
<name>A0AAD7XZ08_9FUNG</name>
<dbReference type="PANTHER" id="PTHR13318:SF105">
    <property type="entry name" value="F-BOX_LRR-REPEAT PROTEIN 3"/>
    <property type="match status" value="1"/>
</dbReference>
<accession>A0AAD7XZ08</accession>
<gene>
    <name evidence="2" type="ORF">O0I10_001423</name>
</gene>
<dbReference type="GO" id="GO:0031146">
    <property type="term" value="P:SCF-dependent proteasomal ubiquitin-dependent protein catabolic process"/>
    <property type="evidence" value="ECO:0007669"/>
    <property type="project" value="TreeGrafter"/>
</dbReference>
<keyword evidence="3" id="KW-1185">Reference proteome</keyword>
<dbReference type="Proteomes" id="UP001234581">
    <property type="component" value="Unassembled WGS sequence"/>
</dbReference>
<dbReference type="GeneID" id="83208841"/>
<dbReference type="SUPFAM" id="SSF81383">
    <property type="entry name" value="F-box domain"/>
    <property type="match status" value="1"/>
</dbReference>
<evidence type="ECO:0000259" key="1">
    <source>
        <dbReference type="PROSITE" id="PS50181"/>
    </source>
</evidence>
<dbReference type="Pfam" id="PF12937">
    <property type="entry name" value="F-box-like"/>
    <property type="match status" value="1"/>
</dbReference>
<reference evidence="2 3" key="1">
    <citation type="submission" date="2023-03" db="EMBL/GenBank/DDBJ databases">
        <title>Genome sequence of Lichtheimia ornata CBS 291.66.</title>
        <authorList>
            <person name="Mohabir J.T."/>
            <person name="Shea T.P."/>
            <person name="Kurbessoian T."/>
            <person name="Berby B."/>
            <person name="Fontaine J."/>
            <person name="Livny J."/>
            <person name="Gnirke A."/>
            <person name="Stajich J.E."/>
            <person name="Cuomo C.A."/>
        </authorList>
    </citation>
    <scope>NUCLEOTIDE SEQUENCE [LARGE SCALE GENOMIC DNA]</scope>
    <source>
        <strain evidence="2">CBS 291.66</strain>
    </source>
</reference>
<dbReference type="GO" id="GO:0019005">
    <property type="term" value="C:SCF ubiquitin ligase complex"/>
    <property type="evidence" value="ECO:0007669"/>
    <property type="project" value="TreeGrafter"/>
</dbReference>
<sequence length="289" mass="32861">MDALPPELIDSVLVHLSQAQRAQASAVSRQWHSVINPRLYHAPDITTIKQLDHLVGNDLSSCRSLVSILDLSKVREHVTDKHIAAFSQYPLYSLNLSKCHHISASALNQLLQTSIQTLQTALLNHCRLDTESLELLRQANLIRLDLSGTMLLPCHAIDTPHHLETLMDPARSQLRVLHVAGCNWVDSMTVTNIAQGFPRLTHLSLFWCDQIKVASCLETLLSRLPDLRYLDLQHVPAIPDAAQDQQQQQWMKKKKSTIDLHDLIRSHPHLQCIEYTHRRRKATIKRKDA</sequence>
<dbReference type="RefSeq" id="XP_058347377.1">
    <property type="nucleotide sequence ID" value="XM_058481520.1"/>
</dbReference>